<evidence type="ECO:0000313" key="2">
    <source>
        <dbReference type="EMBL" id="SFY42184.1"/>
    </source>
</evidence>
<evidence type="ECO:0000256" key="1">
    <source>
        <dbReference type="SAM" id="Phobius"/>
    </source>
</evidence>
<dbReference type="InterPro" id="IPR036259">
    <property type="entry name" value="MFS_trans_sf"/>
</dbReference>
<reference evidence="2 3" key="1">
    <citation type="submission" date="2016-11" db="EMBL/GenBank/DDBJ databases">
        <authorList>
            <person name="Jaros S."/>
            <person name="Januszkiewicz K."/>
            <person name="Wedrychowicz H."/>
        </authorList>
    </citation>
    <scope>NUCLEOTIDE SEQUENCE [LARGE SCALE GENOMIC DNA]</scope>
    <source>
        <strain evidence="2 3">OK807</strain>
    </source>
</reference>
<dbReference type="EMBL" id="FPJO01000029">
    <property type="protein sequence ID" value="SFY42184.1"/>
    <property type="molecule type" value="Genomic_DNA"/>
</dbReference>
<dbReference type="AlphaFoldDB" id="A0A1K2F4T9"/>
<accession>A0A1K2F4T9</accession>
<evidence type="ECO:0008006" key="4">
    <source>
        <dbReference type="Google" id="ProtNLM"/>
    </source>
</evidence>
<name>A0A1K2F4T9_STRAR</name>
<keyword evidence="1" id="KW-0472">Membrane</keyword>
<dbReference type="Gene3D" id="1.20.1250.20">
    <property type="entry name" value="MFS general substrate transporter like domains"/>
    <property type="match status" value="1"/>
</dbReference>
<dbReference type="Proteomes" id="UP000181909">
    <property type="component" value="Unassembled WGS sequence"/>
</dbReference>
<keyword evidence="1" id="KW-1133">Transmembrane helix</keyword>
<dbReference type="SUPFAM" id="SSF103473">
    <property type="entry name" value="MFS general substrate transporter"/>
    <property type="match status" value="1"/>
</dbReference>
<feature type="transmembrane region" description="Helical" evidence="1">
    <location>
        <begin position="20"/>
        <end position="42"/>
    </location>
</feature>
<dbReference type="STRING" id="1893.SAMN02787144_102962"/>
<proteinExistence type="predicted"/>
<evidence type="ECO:0000313" key="3">
    <source>
        <dbReference type="Proteomes" id="UP000181909"/>
    </source>
</evidence>
<sequence length="97" mass="10101">MITTLLITGVLSDRIGRRKVFVVLCSLVMAAAAVPLALLHTWPSALAAAAVLGAGYGNPQLIEAEHEFTKAENSSCFSARTVDSADGGRDSENPSVT</sequence>
<keyword evidence="1" id="KW-0812">Transmembrane</keyword>
<organism evidence="2 3">
    <name type="scientific">Streptomyces atratus</name>
    <dbReference type="NCBI Taxonomy" id="1893"/>
    <lineage>
        <taxon>Bacteria</taxon>
        <taxon>Bacillati</taxon>
        <taxon>Actinomycetota</taxon>
        <taxon>Actinomycetes</taxon>
        <taxon>Kitasatosporales</taxon>
        <taxon>Streptomycetaceae</taxon>
        <taxon>Streptomyces</taxon>
    </lineage>
</organism>
<gene>
    <name evidence="2" type="ORF">SAMN02787144_102962</name>
</gene>
<dbReference type="RefSeq" id="WP_256260321.1">
    <property type="nucleotide sequence ID" value="NZ_FPJO01000029.1"/>
</dbReference>
<protein>
    <recommendedName>
        <fullName evidence="4">Major facilitator superfamily (MFS) profile domain-containing protein</fullName>
    </recommendedName>
</protein>